<feature type="compositionally biased region" description="Polar residues" evidence="6">
    <location>
        <begin position="76"/>
        <end position="85"/>
    </location>
</feature>
<reference evidence="9 10" key="1">
    <citation type="submission" date="2018-09" db="EMBL/GenBank/DDBJ databases">
        <title>Cohnella cavernae sp. nov., isolated from a karst cave.</title>
        <authorList>
            <person name="Zhu H."/>
        </authorList>
    </citation>
    <scope>NUCLEOTIDE SEQUENCE [LARGE SCALE GENOMIC DNA]</scope>
    <source>
        <strain evidence="9 10">K2E09-144</strain>
    </source>
</reference>
<keyword evidence="3 7" id="KW-0812">Transmembrane</keyword>
<sequence>MRRLYRSSRDKKLFGVCGGLAENVGVDANLLRILLVILAVFSGGAVILVYLIAGFIIPRDPYYDGNPPFNGGWGGASNQPPQYGTQGWPPGNQHSGSYSAGATGTAPTSFSSASSSTPRPAQGLDAMMEDVEKKALRREIEELRAKITKIENQSKGE</sequence>
<dbReference type="Pfam" id="PF04024">
    <property type="entry name" value="PspC"/>
    <property type="match status" value="1"/>
</dbReference>
<dbReference type="AlphaFoldDB" id="A0A398CPM3"/>
<evidence type="ECO:0000256" key="1">
    <source>
        <dbReference type="ARBA" id="ARBA00004162"/>
    </source>
</evidence>
<dbReference type="Proteomes" id="UP000266340">
    <property type="component" value="Unassembled WGS sequence"/>
</dbReference>
<name>A0A398CPM3_9BACL</name>
<keyword evidence="10" id="KW-1185">Reference proteome</keyword>
<feature type="transmembrane region" description="Helical" evidence="7">
    <location>
        <begin position="33"/>
        <end position="57"/>
    </location>
</feature>
<evidence type="ECO:0000259" key="8">
    <source>
        <dbReference type="Pfam" id="PF04024"/>
    </source>
</evidence>
<keyword evidence="5 7" id="KW-0472">Membrane</keyword>
<evidence type="ECO:0000313" key="10">
    <source>
        <dbReference type="Proteomes" id="UP000266340"/>
    </source>
</evidence>
<dbReference type="PANTHER" id="PTHR33885">
    <property type="entry name" value="PHAGE SHOCK PROTEIN C"/>
    <property type="match status" value="1"/>
</dbReference>
<evidence type="ECO:0000256" key="6">
    <source>
        <dbReference type="SAM" id="MobiDB-lite"/>
    </source>
</evidence>
<evidence type="ECO:0000256" key="5">
    <source>
        <dbReference type="ARBA" id="ARBA00023136"/>
    </source>
</evidence>
<evidence type="ECO:0000256" key="3">
    <source>
        <dbReference type="ARBA" id="ARBA00022692"/>
    </source>
</evidence>
<feature type="domain" description="Phage shock protein PspC N-terminal" evidence="8">
    <location>
        <begin position="2"/>
        <end position="59"/>
    </location>
</feature>
<gene>
    <name evidence="9" type="ORF">D3H35_18635</name>
</gene>
<evidence type="ECO:0000256" key="2">
    <source>
        <dbReference type="ARBA" id="ARBA00022475"/>
    </source>
</evidence>
<proteinExistence type="predicted"/>
<feature type="region of interest" description="Disordered" evidence="6">
    <location>
        <begin position="68"/>
        <end position="130"/>
    </location>
</feature>
<keyword evidence="2" id="KW-1003">Cell membrane</keyword>
<dbReference type="RefSeq" id="WP_119150716.1">
    <property type="nucleotide sequence ID" value="NZ_JBHSOV010000035.1"/>
</dbReference>
<dbReference type="GO" id="GO:0005886">
    <property type="term" value="C:plasma membrane"/>
    <property type="evidence" value="ECO:0007669"/>
    <property type="project" value="UniProtKB-SubCell"/>
</dbReference>
<evidence type="ECO:0000313" key="9">
    <source>
        <dbReference type="EMBL" id="RIE02678.1"/>
    </source>
</evidence>
<keyword evidence="4 7" id="KW-1133">Transmembrane helix</keyword>
<dbReference type="PANTHER" id="PTHR33885:SF3">
    <property type="entry name" value="PHAGE SHOCK PROTEIN C"/>
    <property type="match status" value="1"/>
</dbReference>
<comment type="caution">
    <text evidence="9">The sequence shown here is derived from an EMBL/GenBank/DDBJ whole genome shotgun (WGS) entry which is preliminary data.</text>
</comment>
<evidence type="ECO:0000256" key="4">
    <source>
        <dbReference type="ARBA" id="ARBA00022989"/>
    </source>
</evidence>
<dbReference type="OrthoDB" id="9815286at2"/>
<protein>
    <submittedName>
        <fullName evidence="9">PspC domain-containing protein</fullName>
    </submittedName>
</protein>
<organism evidence="9 10">
    <name type="scientific">Cohnella faecalis</name>
    <dbReference type="NCBI Taxonomy" id="2315694"/>
    <lineage>
        <taxon>Bacteria</taxon>
        <taxon>Bacillati</taxon>
        <taxon>Bacillota</taxon>
        <taxon>Bacilli</taxon>
        <taxon>Bacillales</taxon>
        <taxon>Paenibacillaceae</taxon>
        <taxon>Cohnella</taxon>
    </lineage>
</organism>
<dbReference type="InterPro" id="IPR052027">
    <property type="entry name" value="PspC"/>
</dbReference>
<accession>A0A398CPM3</accession>
<dbReference type="EMBL" id="QXJM01000039">
    <property type="protein sequence ID" value="RIE02678.1"/>
    <property type="molecule type" value="Genomic_DNA"/>
</dbReference>
<dbReference type="InterPro" id="IPR007168">
    <property type="entry name" value="Phageshock_PspC_N"/>
</dbReference>
<feature type="compositionally biased region" description="Low complexity" evidence="6">
    <location>
        <begin position="95"/>
        <end position="117"/>
    </location>
</feature>
<comment type="subcellular location">
    <subcellularLocation>
        <location evidence="1">Cell membrane</location>
        <topology evidence="1">Single-pass membrane protein</topology>
    </subcellularLocation>
</comment>
<evidence type="ECO:0000256" key="7">
    <source>
        <dbReference type="SAM" id="Phobius"/>
    </source>
</evidence>